<dbReference type="Gene3D" id="1.25.40.10">
    <property type="entry name" value="Tetratricopeptide repeat domain"/>
    <property type="match status" value="3"/>
</dbReference>
<sequence length="1146" mass="131388">MIFRKISIILILLSLWSCSTKKNTWLSRNYHNLTAYYNVYYNGREAFRNGDKAIIDSYENDYSNILPVFESADADAASVASGDMDRAIEKGQKLIKKHSITAKPKKRSRNNAYAAEFYSQKEFNAWVDNAYVLIGKSQVYKHEQNLAIRTLQQVVRDFPNSESMYEALIWQARAYTDKGDYIGALAALESYDLGGNAPIDFYSEYMAVYANLLMVQEKYIEAIPYLSNALADEKNKHKRLRYSYILGQLYLLNNQRQEAAESFGYVAKASTDYEMTFNAKVNQASIVYANADITEVKKQLHKLRKDKKNKDYLDRIYYAFGRVALQENDETAALSNFKKSVNASVDNSNQKGLSYREAGEIYYSHMDFANAYFYYDSALTVINEDYEQIDELKERHYGLSGLIEHLLTVEREDSLQQLADISEPVLYAYLDEIIAEKEEEQKRLQKLQEEESMSDAFFYQNASTSNAFGQTGKWYFYNQNSMGMGKMEFEKRWGKRKLEDNWRRKDKSKVAEQQEAEDPFALPDDPFAEDGGSVEKPEGETTNEPEDNTTVNVPTREQLLADIPLSDSQRKESDDKIEAALLELGLVFMDRLANYPKSIEALEDLLQRYPKAESRDEALIALYNAYRLNGDNAGMLATKNRIEQEFPEHRFVAYLNDPDFVRKVQEKKEQESLAYESTYEAFLFGRFDDVISNSNSAINNSNEDSKLTNKYLLLRGLSHGKKGDAISFKSDLETIISNDKESEEAELAQVLLKHLSEGKAPVQGTLYSSAPNTGTEKAAPGTIVDTPEQKAGFVYVEKEPYELVVMSIDDTNMNRAIYNVADYNFSRYLLHDFEIQEKRLLDGSLALTVSGFTNRVEVMDYFYGLRENPQFFGFERITDNIVCLSESNSSKFYLSGLVADYIEFFNTYYLQHADKKELEKVMPKEAPLAETPENNNEQGIQEEATNTGKEAKEEEAETLIQEQEKISETQTTNESNNKIEAEKGKEVEANTTKTTTPPVKEAAIVTPPLVTPAKETETEPQVEDAKSIYVTNNDEQHKVQIIVRKTRIDYNKLQKGFAAHTRNNFGTDKKVELLEFGTTHRMVQISSFANADEAKAYIRSIDKYPYLTRDISQKEHFIWAISESNFKKLQETNELEAYNDYFKTNY</sequence>
<dbReference type="Proteomes" id="UP000605676">
    <property type="component" value="Unassembled WGS sequence"/>
</dbReference>
<protein>
    <submittedName>
        <fullName evidence="2">Tetratricopeptide repeat protein</fullName>
    </submittedName>
</protein>
<evidence type="ECO:0000313" key="2">
    <source>
        <dbReference type="EMBL" id="MBK3519595.1"/>
    </source>
</evidence>
<dbReference type="InterPro" id="IPR011990">
    <property type="entry name" value="TPR-like_helical_dom_sf"/>
</dbReference>
<dbReference type="SUPFAM" id="SSF48452">
    <property type="entry name" value="TPR-like"/>
    <property type="match status" value="2"/>
</dbReference>
<accession>A0ABS1HPJ1</accession>
<name>A0ABS1HPJ1_9BACT</name>
<reference evidence="2 3" key="1">
    <citation type="submission" date="2021-01" db="EMBL/GenBank/DDBJ databases">
        <title>Carboxyliciviraga sp.nov., isolated from coastal sediments.</title>
        <authorList>
            <person name="Lu D."/>
            <person name="Zhang T."/>
        </authorList>
    </citation>
    <scope>NUCLEOTIDE SEQUENCE [LARGE SCALE GENOMIC DNA]</scope>
    <source>
        <strain evidence="2 3">N1Y132</strain>
    </source>
</reference>
<gene>
    <name evidence="2" type="ORF">JIV24_19780</name>
</gene>
<feature type="region of interest" description="Disordered" evidence="1">
    <location>
        <begin position="927"/>
        <end position="997"/>
    </location>
</feature>
<dbReference type="RefSeq" id="WP_200466814.1">
    <property type="nucleotide sequence ID" value="NZ_JAENRR010000078.1"/>
</dbReference>
<dbReference type="EMBL" id="JAENRR010000078">
    <property type="protein sequence ID" value="MBK3519595.1"/>
    <property type="molecule type" value="Genomic_DNA"/>
</dbReference>
<keyword evidence="3" id="KW-1185">Reference proteome</keyword>
<dbReference type="Pfam" id="PF13174">
    <property type="entry name" value="TPR_6"/>
    <property type="match status" value="2"/>
</dbReference>
<evidence type="ECO:0000256" key="1">
    <source>
        <dbReference type="SAM" id="MobiDB-lite"/>
    </source>
</evidence>
<proteinExistence type="predicted"/>
<organism evidence="2 3">
    <name type="scientific">Carboxylicivirga marina</name>
    <dbReference type="NCBI Taxonomy" id="2800988"/>
    <lineage>
        <taxon>Bacteria</taxon>
        <taxon>Pseudomonadati</taxon>
        <taxon>Bacteroidota</taxon>
        <taxon>Bacteroidia</taxon>
        <taxon>Marinilabiliales</taxon>
        <taxon>Marinilabiliaceae</taxon>
        <taxon>Carboxylicivirga</taxon>
    </lineage>
</organism>
<comment type="caution">
    <text evidence="2">The sequence shown here is derived from an EMBL/GenBank/DDBJ whole genome shotgun (WGS) entry which is preliminary data.</text>
</comment>
<feature type="region of interest" description="Disordered" evidence="1">
    <location>
        <begin position="504"/>
        <end position="572"/>
    </location>
</feature>
<dbReference type="InterPro" id="IPR019734">
    <property type="entry name" value="TPR_rpt"/>
</dbReference>
<feature type="compositionally biased region" description="Basic and acidic residues" evidence="1">
    <location>
        <begin position="977"/>
        <end position="988"/>
    </location>
</feature>
<evidence type="ECO:0000313" key="3">
    <source>
        <dbReference type="Proteomes" id="UP000605676"/>
    </source>
</evidence>